<dbReference type="GO" id="GO:0008324">
    <property type="term" value="F:monoatomic cation transmembrane transporter activity"/>
    <property type="evidence" value="ECO:0007669"/>
    <property type="project" value="TreeGrafter"/>
</dbReference>
<sequence>MSSPSSSYNRRITDDDALTVACYRCASGALCVSLGVVCVWLAPIAASNGRRRSSTKTACENVEARVDRCEFVTEACGGVANLVDYLHAIYCGSSPRLGLALLSLWLVLLLSLLGTTADVFFVEQLEFISKRFRLADDVAGATLMAFGNGAPDVFTAWNAIENASDFSLVLAELLGAAIFITTVVLGSVVLCARGDCAVDAKPFARDAATLGLSVFSIAACVIDGRIQLVESAAIISLYVVYVVYVVSNRPPPEQPDADEPCDDDDTLEGGDTYYQSNVPSLRGVHWSAASTRFSKAVHVLEFPFSVLRHLSIPAATFEHWGQTRRRVAACSVFGAVFVVALDLVDAPSTLARRLLGLPVAIWLAILGAALAVLVLRSTANDRQPPRATKTTLVVSGFVAAVAWLDLLASEVVAVLESLGAAAGLSSAVLGVTLLAWGNCIGDVVADTAVSRAGNTKAAVASVFNSPLFSQILATGFAAGYYTLWHGALQINLDKEAIISFSTMALSLAATSIACVCGGSSKLPRPYAYFLFSIYALYVVLTLTLEFDTNTRTTEMMMTR</sequence>
<keyword evidence="2" id="KW-0813">Transport</keyword>
<dbReference type="Gene3D" id="1.20.1420.30">
    <property type="entry name" value="NCX, central ion-binding region"/>
    <property type="match status" value="2"/>
</dbReference>
<evidence type="ECO:0000256" key="6">
    <source>
        <dbReference type="SAM" id="Phobius"/>
    </source>
</evidence>
<dbReference type="InterPro" id="IPR044880">
    <property type="entry name" value="NCX_ion-bd_dom_sf"/>
</dbReference>
<keyword evidence="3 6" id="KW-0812">Transmembrane</keyword>
<comment type="caution">
    <text evidence="8">The sequence shown here is derived from an EMBL/GenBank/DDBJ whole genome shotgun (WGS) entry which is preliminary data.</text>
</comment>
<dbReference type="Pfam" id="PF01699">
    <property type="entry name" value="Na_Ca_ex"/>
    <property type="match status" value="2"/>
</dbReference>
<accession>A0AAD7UBI0</accession>
<dbReference type="EMBL" id="JAQMWT010000398">
    <property type="protein sequence ID" value="KAJ8601881.1"/>
    <property type="molecule type" value="Genomic_DNA"/>
</dbReference>
<feature type="transmembrane region" description="Helical" evidence="6">
    <location>
        <begin position="21"/>
        <end position="42"/>
    </location>
</feature>
<dbReference type="AlphaFoldDB" id="A0AAD7UBI0"/>
<evidence type="ECO:0000313" key="9">
    <source>
        <dbReference type="Proteomes" id="UP001230188"/>
    </source>
</evidence>
<keyword evidence="5 6" id="KW-0472">Membrane</keyword>
<dbReference type="GO" id="GO:0016020">
    <property type="term" value="C:membrane"/>
    <property type="evidence" value="ECO:0007669"/>
    <property type="project" value="UniProtKB-SubCell"/>
</dbReference>
<comment type="subcellular location">
    <subcellularLocation>
        <location evidence="1">Membrane</location>
        <topology evidence="1">Multi-pass membrane protein</topology>
    </subcellularLocation>
</comment>
<dbReference type="Proteomes" id="UP001230188">
    <property type="component" value="Unassembled WGS sequence"/>
</dbReference>
<feature type="domain" description="Sodium/calcium exchanger membrane region" evidence="7">
    <location>
        <begin position="103"/>
        <end position="245"/>
    </location>
</feature>
<evidence type="ECO:0000256" key="1">
    <source>
        <dbReference type="ARBA" id="ARBA00004141"/>
    </source>
</evidence>
<evidence type="ECO:0000256" key="2">
    <source>
        <dbReference type="ARBA" id="ARBA00022448"/>
    </source>
</evidence>
<evidence type="ECO:0000313" key="8">
    <source>
        <dbReference type="EMBL" id="KAJ8601881.1"/>
    </source>
</evidence>
<feature type="transmembrane region" description="Helical" evidence="6">
    <location>
        <begin position="387"/>
        <end position="408"/>
    </location>
</feature>
<reference evidence="8" key="1">
    <citation type="submission" date="2023-01" db="EMBL/GenBank/DDBJ databases">
        <title>Metagenome sequencing of chrysophaentin producing Chrysophaeum taylorii.</title>
        <authorList>
            <person name="Davison J."/>
            <person name="Bewley C."/>
        </authorList>
    </citation>
    <scope>NUCLEOTIDE SEQUENCE</scope>
    <source>
        <strain evidence="8">NIES-1699</strain>
    </source>
</reference>
<keyword evidence="4 6" id="KW-1133">Transmembrane helix</keyword>
<feature type="transmembrane region" description="Helical" evidence="6">
    <location>
        <begin position="102"/>
        <end position="122"/>
    </location>
</feature>
<dbReference type="PANTHER" id="PTHR12266:SF0">
    <property type="entry name" value="MITOCHONDRIAL SODIUM_CALCIUM EXCHANGER PROTEIN"/>
    <property type="match status" value="1"/>
</dbReference>
<protein>
    <recommendedName>
        <fullName evidence="7">Sodium/calcium exchanger membrane region domain-containing protein</fullName>
    </recommendedName>
</protein>
<feature type="domain" description="Sodium/calcium exchanger membrane region" evidence="7">
    <location>
        <begin position="394"/>
        <end position="541"/>
    </location>
</feature>
<gene>
    <name evidence="8" type="ORF">CTAYLR_002635</name>
</gene>
<feature type="transmembrane region" description="Helical" evidence="6">
    <location>
        <begin position="166"/>
        <end position="191"/>
    </location>
</feature>
<evidence type="ECO:0000256" key="3">
    <source>
        <dbReference type="ARBA" id="ARBA00022692"/>
    </source>
</evidence>
<keyword evidence="9" id="KW-1185">Reference proteome</keyword>
<dbReference type="PANTHER" id="PTHR12266">
    <property type="entry name" value="NA+/CA2+ K+ INDEPENDENT EXCHANGER"/>
    <property type="match status" value="1"/>
</dbReference>
<dbReference type="InterPro" id="IPR004837">
    <property type="entry name" value="NaCa_Exmemb"/>
</dbReference>
<name>A0AAD7UBI0_9STRA</name>
<feature type="transmembrane region" description="Helical" evidence="6">
    <location>
        <begin position="467"/>
        <end position="484"/>
    </location>
</feature>
<proteinExistence type="predicted"/>
<feature type="transmembrane region" description="Helical" evidence="6">
    <location>
        <begin position="496"/>
        <end position="520"/>
    </location>
</feature>
<feature type="transmembrane region" description="Helical" evidence="6">
    <location>
        <begin position="356"/>
        <end position="375"/>
    </location>
</feature>
<evidence type="ECO:0000259" key="7">
    <source>
        <dbReference type="Pfam" id="PF01699"/>
    </source>
</evidence>
<dbReference type="InterPro" id="IPR051359">
    <property type="entry name" value="CaCA_antiporter"/>
</dbReference>
<organism evidence="8 9">
    <name type="scientific">Chrysophaeum taylorii</name>
    <dbReference type="NCBI Taxonomy" id="2483200"/>
    <lineage>
        <taxon>Eukaryota</taxon>
        <taxon>Sar</taxon>
        <taxon>Stramenopiles</taxon>
        <taxon>Ochrophyta</taxon>
        <taxon>Pelagophyceae</taxon>
        <taxon>Pelagomonadales</taxon>
        <taxon>Pelagomonadaceae</taxon>
        <taxon>Chrysophaeum</taxon>
    </lineage>
</organism>
<feature type="transmembrane region" description="Helical" evidence="6">
    <location>
        <begin position="526"/>
        <end position="546"/>
    </location>
</feature>
<feature type="transmembrane region" description="Helical" evidence="6">
    <location>
        <begin position="327"/>
        <end position="344"/>
    </location>
</feature>
<evidence type="ECO:0000256" key="4">
    <source>
        <dbReference type="ARBA" id="ARBA00022989"/>
    </source>
</evidence>
<evidence type="ECO:0000256" key="5">
    <source>
        <dbReference type="ARBA" id="ARBA00023136"/>
    </source>
</evidence>